<feature type="transmembrane region" description="Helical" evidence="9">
    <location>
        <begin position="193"/>
        <end position="214"/>
    </location>
</feature>
<evidence type="ECO:0000256" key="8">
    <source>
        <dbReference type="ARBA" id="ARBA00023136"/>
    </source>
</evidence>
<comment type="caution">
    <text evidence="11">The sequence shown here is derived from an EMBL/GenBank/DDBJ whole genome shotgun (WGS) entry which is preliminary data.</text>
</comment>
<keyword evidence="6 9" id="KW-1133">Transmembrane helix</keyword>
<proteinExistence type="inferred from homology"/>
<keyword evidence="5 9" id="KW-0653">Protein transport</keyword>
<dbReference type="HAMAP" id="MF_01464_B">
    <property type="entry name" value="SecF_B"/>
    <property type="match status" value="1"/>
</dbReference>
<keyword evidence="4 9" id="KW-0812">Transmembrane</keyword>
<evidence type="ECO:0000256" key="7">
    <source>
        <dbReference type="ARBA" id="ARBA00023010"/>
    </source>
</evidence>
<keyword evidence="8 9" id="KW-0472">Membrane</keyword>
<evidence type="ECO:0000256" key="3">
    <source>
        <dbReference type="ARBA" id="ARBA00022475"/>
    </source>
</evidence>
<comment type="similarity">
    <text evidence="9">Belongs to the SecD/SecF family. SecF subfamily.</text>
</comment>
<dbReference type="SUPFAM" id="SSF82866">
    <property type="entry name" value="Multidrug efflux transporter AcrB transmembrane domain"/>
    <property type="match status" value="1"/>
</dbReference>
<dbReference type="GO" id="GO:0006605">
    <property type="term" value="P:protein targeting"/>
    <property type="evidence" value="ECO:0007669"/>
    <property type="project" value="UniProtKB-UniRule"/>
</dbReference>
<dbReference type="GO" id="GO:0015450">
    <property type="term" value="F:protein-transporting ATPase activity"/>
    <property type="evidence" value="ECO:0007669"/>
    <property type="project" value="InterPro"/>
</dbReference>
<dbReference type="InterPro" id="IPR005665">
    <property type="entry name" value="SecF_bac"/>
</dbReference>
<evidence type="ECO:0000256" key="6">
    <source>
        <dbReference type="ARBA" id="ARBA00022989"/>
    </source>
</evidence>
<dbReference type="NCBIfam" id="TIGR00966">
    <property type="entry name" value="transloc_SecF"/>
    <property type="match status" value="1"/>
</dbReference>
<reference evidence="11 12" key="1">
    <citation type="submission" date="2018-02" db="EMBL/GenBank/DDBJ databases">
        <title>Genomic Encyclopedia of Archaeal and Bacterial Type Strains, Phase II (KMG-II): from individual species to whole genera.</title>
        <authorList>
            <person name="Goeker M."/>
        </authorList>
    </citation>
    <scope>NUCLEOTIDE SEQUENCE [LARGE SCALE GENOMIC DNA]</scope>
    <source>
        <strain evidence="11 12">DSM 22857</strain>
    </source>
</reference>
<feature type="transmembrane region" description="Helical" evidence="9">
    <location>
        <begin position="167"/>
        <end position="187"/>
    </location>
</feature>
<protein>
    <recommendedName>
        <fullName evidence="9">Protein-export membrane protein SecF</fullName>
    </recommendedName>
</protein>
<dbReference type="OrthoDB" id="9774769at2"/>
<dbReference type="InterPro" id="IPR022813">
    <property type="entry name" value="SecD/SecF_arch_bac"/>
</dbReference>
<evidence type="ECO:0000256" key="1">
    <source>
        <dbReference type="ARBA" id="ARBA00004651"/>
    </source>
</evidence>
<dbReference type="PANTHER" id="PTHR30081:SF8">
    <property type="entry name" value="PROTEIN TRANSLOCASE SUBUNIT SECF"/>
    <property type="match status" value="1"/>
</dbReference>
<keyword evidence="7 9" id="KW-0811">Translocation</keyword>
<dbReference type="PANTHER" id="PTHR30081">
    <property type="entry name" value="PROTEIN-EXPORT MEMBRANE PROTEIN SEC"/>
    <property type="match status" value="1"/>
</dbReference>
<dbReference type="GO" id="GO:0043952">
    <property type="term" value="P:protein transport by the Sec complex"/>
    <property type="evidence" value="ECO:0007669"/>
    <property type="project" value="UniProtKB-UniRule"/>
</dbReference>
<dbReference type="InterPro" id="IPR055344">
    <property type="entry name" value="SecD_SecF_C_bact"/>
</dbReference>
<evidence type="ECO:0000256" key="2">
    <source>
        <dbReference type="ARBA" id="ARBA00022448"/>
    </source>
</evidence>
<name>A0A2S6IP36_9ACTN</name>
<evidence type="ECO:0000256" key="4">
    <source>
        <dbReference type="ARBA" id="ARBA00022692"/>
    </source>
</evidence>
<feature type="transmembrane region" description="Helical" evidence="9">
    <location>
        <begin position="141"/>
        <end position="160"/>
    </location>
</feature>
<dbReference type="EMBL" id="PTJD01000005">
    <property type="protein sequence ID" value="PPK95968.1"/>
    <property type="molecule type" value="Genomic_DNA"/>
</dbReference>
<dbReference type="Pfam" id="PF02355">
    <property type="entry name" value="SecD_SecF_C"/>
    <property type="match status" value="1"/>
</dbReference>
<dbReference type="InterPro" id="IPR022646">
    <property type="entry name" value="SecD/SecF_CS"/>
</dbReference>
<feature type="transmembrane region" description="Helical" evidence="9">
    <location>
        <begin position="277"/>
        <end position="301"/>
    </location>
</feature>
<dbReference type="NCBIfam" id="TIGR00916">
    <property type="entry name" value="2A0604s01"/>
    <property type="match status" value="1"/>
</dbReference>
<keyword evidence="2 9" id="KW-0813">Transport</keyword>
<comment type="subunit">
    <text evidence="9">Forms a complex with SecD. Part of the essential Sec protein translocation apparatus which comprises SecA, SecYEG and auxiliary proteins SecDF. Other proteins may also be involved.</text>
</comment>
<dbReference type="AlphaFoldDB" id="A0A2S6IP36"/>
<evidence type="ECO:0000256" key="5">
    <source>
        <dbReference type="ARBA" id="ARBA00022927"/>
    </source>
</evidence>
<keyword evidence="12" id="KW-1185">Reference proteome</keyword>
<dbReference type="RefSeq" id="WP_104432361.1">
    <property type="nucleotide sequence ID" value="NZ_PTJD01000005.1"/>
</dbReference>
<sequence>MGMANLGNRLFTGETSVDFVGRRRTWYLIAAALMLGSLIALITPGLHPGLEFTGGSEFRVSGVQDTGKAREAVGEVVDQVPLITQVGSGNDSSVRVQLEQLPSEELDAVKASLAEAYSVQPEDVTSSSIGPSWGADITSKALLALVVFFALVAVVLALYFRTWAMAVAAMVALVHDLLITAGIYALVGFEVTPASVIGFLTILGYSLYDTVVVFDKVRENTQNVTKSDRYTYGEAANLAVNQTVVRSVNTSVVALLPVAAILFIGALILGAGTLRDIALALFVGMLVGTYSSIFIATPLLVDLRRRDPAIREHAERLTAQRSGAPIGDAPAPA</sequence>
<dbReference type="GO" id="GO:0005886">
    <property type="term" value="C:plasma membrane"/>
    <property type="evidence" value="ECO:0007669"/>
    <property type="project" value="UniProtKB-SubCell"/>
</dbReference>
<dbReference type="PRINTS" id="PR01755">
    <property type="entry name" value="SECFTRNLCASE"/>
</dbReference>
<evidence type="ECO:0000313" key="11">
    <source>
        <dbReference type="EMBL" id="PPK95968.1"/>
    </source>
</evidence>
<comment type="function">
    <text evidence="9">Part of the Sec protein translocase complex. Interacts with the SecYEG preprotein conducting channel. SecDF uses the proton motive force (PMF) to complete protein translocation after the ATP-dependent function of SecA.</text>
</comment>
<feature type="domain" description="Protein export membrane protein SecD/SecF C-terminal" evidence="10">
    <location>
        <begin position="111"/>
        <end position="305"/>
    </location>
</feature>
<evidence type="ECO:0000313" key="12">
    <source>
        <dbReference type="Proteomes" id="UP000239485"/>
    </source>
</evidence>
<dbReference type="InterPro" id="IPR022645">
    <property type="entry name" value="SecD/SecF_bac"/>
</dbReference>
<feature type="transmembrane region" description="Helical" evidence="9">
    <location>
        <begin position="26"/>
        <end position="46"/>
    </location>
</feature>
<dbReference type="Pfam" id="PF07549">
    <property type="entry name" value="Sec_GG"/>
    <property type="match status" value="1"/>
</dbReference>
<comment type="subcellular location">
    <subcellularLocation>
        <location evidence="1 9">Cell membrane</location>
        <topology evidence="1 9">Multi-pass membrane protein</topology>
    </subcellularLocation>
</comment>
<dbReference type="Gene3D" id="1.20.1640.10">
    <property type="entry name" value="Multidrug efflux transporter AcrB transmembrane domain"/>
    <property type="match status" value="1"/>
</dbReference>
<dbReference type="Proteomes" id="UP000239485">
    <property type="component" value="Unassembled WGS sequence"/>
</dbReference>
<dbReference type="InterPro" id="IPR048634">
    <property type="entry name" value="SecD_SecF_C"/>
</dbReference>
<dbReference type="GO" id="GO:0065002">
    <property type="term" value="P:intracellular protein transmembrane transport"/>
    <property type="evidence" value="ECO:0007669"/>
    <property type="project" value="UniProtKB-UniRule"/>
</dbReference>
<gene>
    <name evidence="9" type="primary">secF</name>
    <name evidence="11" type="ORF">CLV92_10567</name>
</gene>
<evidence type="ECO:0000259" key="10">
    <source>
        <dbReference type="Pfam" id="PF02355"/>
    </source>
</evidence>
<feature type="transmembrane region" description="Helical" evidence="9">
    <location>
        <begin position="252"/>
        <end position="271"/>
    </location>
</feature>
<keyword evidence="3 9" id="KW-1003">Cell membrane</keyword>
<evidence type="ECO:0000256" key="9">
    <source>
        <dbReference type="HAMAP-Rule" id="MF_01464"/>
    </source>
</evidence>
<accession>A0A2S6IP36</accession>
<organism evidence="11 12">
    <name type="scientific">Kineococcus xinjiangensis</name>
    <dbReference type="NCBI Taxonomy" id="512762"/>
    <lineage>
        <taxon>Bacteria</taxon>
        <taxon>Bacillati</taxon>
        <taxon>Actinomycetota</taxon>
        <taxon>Actinomycetes</taxon>
        <taxon>Kineosporiales</taxon>
        <taxon>Kineosporiaceae</taxon>
        <taxon>Kineococcus</taxon>
    </lineage>
</organism>